<evidence type="ECO:0000256" key="1">
    <source>
        <dbReference type="ARBA" id="ARBA00022898"/>
    </source>
</evidence>
<accession>A0A6A1VFH1</accession>
<dbReference type="OrthoDB" id="420046at2759"/>
<dbReference type="InterPro" id="IPR000192">
    <property type="entry name" value="Aminotrans_V_dom"/>
</dbReference>
<reference evidence="4 5" key="1">
    <citation type="journal article" date="2019" name="Plant Biotechnol. J.">
        <title>The red bayberry genome and genetic basis of sex determination.</title>
        <authorList>
            <person name="Jia H.M."/>
            <person name="Jia H.J."/>
            <person name="Cai Q.L."/>
            <person name="Wang Y."/>
            <person name="Zhao H.B."/>
            <person name="Yang W.F."/>
            <person name="Wang G.Y."/>
            <person name="Li Y.H."/>
            <person name="Zhan D.L."/>
            <person name="Shen Y.T."/>
            <person name="Niu Q.F."/>
            <person name="Chang L."/>
            <person name="Qiu J."/>
            <person name="Zhao L."/>
            <person name="Xie H.B."/>
            <person name="Fu W.Y."/>
            <person name="Jin J."/>
            <person name="Li X.W."/>
            <person name="Jiao Y."/>
            <person name="Zhou C.C."/>
            <person name="Tu T."/>
            <person name="Chai C.Y."/>
            <person name="Gao J.L."/>
            <person name="Fan L.J."/>
            <person name="van de Weg E."/>
            <person name="Wang J.Y."/>
            <person name="Gao Z.S."/>
        </authorList>
    </citation>
    <scope>NUCLEOTIDE SEQUENCE [LARGE SCALE GENOMIC DNA]</scope>
    <source>
        <tissue evidence="4">Leaves</tissue>
    </source>
</reference>
<comment type="caution">
    <text evidence="4">The sequence shown here is derived from an EMBL/GenBank/DDBJ whole genome shotgun (WGS) entry which is preliminary data.</text>
</comment>
<protein>
    <submittedName>
        <fullName evidence="4">Putative cysteine desulfurase</fullName>
    </submittedName>
</protein>
<feature type="domain" description="Aminotransferase class V" evidence="3">
    <location>
        <begin position="88"/>
        <end position="432"/>
    </location>
</feature>
<dbReference type="Pfam" id="PF00266">
    <property type="entry name" value="Aminotran_5"/>
    <property type="match status" value="1"/>
</dbReference>
<proteinExistence type="predicted"/>
<dbReference type="AlphaFoldDB" id="A0A6A1VFH1"/>
<keyword evidence="1" id="KW-0663">Pyridoxal phosphate</keyword>
<name>A0A6A1VFH1_9ROSI</name>
<evidence type="ECO:0000256" key="2">
    <source>
        <dbReference type="SAM" id="MobiDB-lite"/>
    </source>
</evidence>
<keyword evidence="5" id="KW-1185">Reference proteome</keyword>
<evidence type="ECO:0000259" key="3">
    <source>
        <dbReference type="Pfam" id="PF00266"/>
    </source>
</evidence>
<dbReference type="InterPro" id="IPR015422">
    <property type="entry name" value="PyrdxlP-dep_Trfase_small"/>
</dbReference>
<feature type="compositionally biased region" description="Low complexity" evidence="2">
    <location>
        <begin position="25"/>
        <end position="37"/>
    </location>
</feature>
<dbReference type="SUPFAM" id="SSF53383">
    <property type="entry name" value="PLP-dependent transferases"/>
    <property type="match status" value="1"/>
</dbReference>
<dbReference type="PANTHER" id="PTHR43586:SF8">
    <property type="entry name" value="CYSTEINE DESULFURASE 1, CHLOROPLASTIC"/>
    <property type="match status" value="1"/>
</dbReference>
<dbReference type="Gene3D" id="3.90.1150.10">
    <property type="entry name" value="Aspartate Aminotransferase, domain 1"/>
    <property type="match status" value="1"/>
</dbReference>
<dbReference type="EMBL" id="RXIC02000024">
    <property type="protein sequence ID" value="KAB1210587.1"/>
    <property type="molecule type" value="Genomic_DNA"/>
</dbReference>
<dbReference type="Proteomes" id="UP000516437">
    <property type="component" value="Chromosome 6"/>
</dbReference>
<dbReference type="InterPro" id="IPR015424">
    <property type="entry name" value="PyrdxlP-dep_Trfase"/>
</dbReference>
<organism evidence="4 5">
    <name type="scientific">Morella rubra</name>
    <name type="common">Chinese bayberry</name>
    <dbReference type="NCBI Taxonomy" id="262757"/>
    <lineage>
        <taxon>Eukaryota</taxon>
        <taxon>Viridiplantae</taxon>
        <taxon>Streptophyta</taxon>
        <taxon>Embryophyta</taxon>
        <taxon>Tracheophyta</taxon>
        <taxon>Spermatophyta</taxon>
        <taxon>Magnoliopsida</taxon>
        <taxon>eudicotyledons</taxon>
        <taxon>Gunneridae</taxon>
        <taxon>Pentapetalae</taxon>
        <taxon>rosids</taxon>
        <taxon>fabids</taxon>
        <taxon>Fagales</taxon>
        <taxon>Myricaceae</taxon>
        <taxon>Morella</taxon>
    </lineage>
</organism>
<evidence type="ECO:0000313" key="5">
    <source>
        <dbReference type="Proteomes" id="UP000516437"/>
    </source>
</evidence>
<dbReference type="PANTHER" id="PTHR43586">
    <property type="entry name" value="CYSTEINE DESULFURASE"/>
    <property type="match status" value="1"/>
</dbReference>
<sequence length="663" mass="74506">MEFEQLMLGEAFRTAQKTKQDHNKASAASANASISSNDLTHRSDSSRILEMGLPRHESAETKLSWLRSQIIGGEAEMDTPFGKRRLTYADHTASGRSLRYVEDLIMKNVLPSYGNSHTSDSYVGHRTTKMVHEAAKYIKKCLGGGEDDAIIFCGSGTTAAIKRLQEVMGLAVPSIMRDRVLKCLSVEERWVVFVGPYEHHSNLLSWRQSLAEVVEIGLDANGSIDMEALRRELKRYKRANRPILGSFSACSNVTGIYSDTRAIARLFTKMEVLPVSILRQGTYFGPYVKIDMRSGEIDGYDAIFLSPHKFIGGPGTPGVLLMNKILYWLKSSPPSTCGGGTVIYVNGFNERDTLYYEDIEERENGGTPQIIQTVRAALTFWVKEHIGYEVIEKYEHAYIEKALERLLPNRNICVLGNTSLKRQAVLSFLIYSTSNSSSAALKKGSNTDSREIREELLYMWRETGNKRDKPLHGPYVAALLNDLFGIQARGGCACAGPYAHSLLNVDEAHSLAFRDAFLKGYQGVKPGWTRISFPYYMSEEEFEFILAALEFVAIYGQRFLSLYHFDWRTGSWAFKKKALKQLLEKDNNGNVHISPLAIASRAGNHEHYSPTASDDEEARQIKTIKKYTTYLEGAKYVASLLPKFPLQRRAPEDIDVNLVSFRV</sequence>
<gene>
    <name evidence="4" type="ORF">CJ030_MR6G010883</name>
</gene>
<feature type="region of interest" description="Disordered" evidence="2">
    <location>
        <begin position="15"/>
        <end position="41"/>
    </location>
</feature>
<dbReference type="Gene3D" id="3.40.640.10">
    <property type="entry name" value="Type I PLP-dependent aspartate aminotransferase-like (Major domain)"/>
    <property type="match status" value="1"/>
</dbReference>
<dbReference type="InterPro" id="IPR015421">
    <property type="entry name" value="PyrdxlP-dep_Trfase_major"/>
</dbReference>
<evidence type="ECO:0000313" key="4">
    <source>
        <dbReference type="EMBL" id="KAB1210587.1"/>
    </source>
</evidence>